<sequence length="896" mass="96043">MAVSTTLLAILLLPILLTTTTHAADTPFLGFPSPWTSPSNNSDSSWAAAYAQAVAFVANLTLTEKVNLTTGTGWQADRCVGNTGGVPRLGFRGMCLMDGPVGVRYTDHNSVFPAGINVGATFSRRLMRLRGEALGAEFRGKGVDVMLGPVAGPLGRVPQGGRNWEGFSPDPYLAGVAMAETIRGIQSRGVVACAKHYILNEQEHYRGSVDVRIDDRTMHELYLWPFADAVRAGVGSVMCSYNRINGTYACENEWTTNHVLKNELGFPGFVVSDWAAQHTTLGSALGGLDMAMPGDSGPLPYRSWWGGALTEAVLKEEVPQWRLDDMAVRIMAAHFKVRAAADNYTFRPDINFSAWTNQSLGYLHPSSNNSLATVNEFVNVQSNHAALVREIGAKSIVLLKNAASLLPLRSPPSIAVIGSDAQDPPSGNPNACPDRGCPQGIGMGTTAMGYGSGTAEYPYLISPASALRAYAVSHNISFTNPPSSSNSNWDLPAAVDLARNASVAIVFASALAGEGYMTVDGNAGDRNNLSLWENGGALIRAVAGVNRNTVVVLHTPGPVLVKEMEGNPNVSAILWAGYPGQESGNALVDVLFGAVNPRGRSPFTWAETEADYGVGLALMDHVPVGEDPNNERRPTPVQRFEEGVFVDYRWFQTGRGRVVYPFGYGLSYSKFRYADLRVVRREDVPGKYPPAGGMTGPAPTYGVVERGDLTKYTPPAAFERISPYVYPWLNSSEGFVAGGGGGGGGNSSQFPAAATNGSAQPVLLASGAPGGNLGLYEVLYTITASIKNEGEVAGTEIPQLVSPRIARSHADNMSSWGGEDNPWGVLRGFDEVELEPEETKTVTFELTRRDVSNWNTTTQNWEITDREKFVFVGSNVRDIHLNASLPAPVGMKWRIG</sequence>
<feature type="chain" id="PRO_5042584688" description="beta-glucosidase" evidence="11">
    <location>
        <begin position="24"/>
        <end position="896"/>
    </location>
</feature>
<keyword evidence="8 10" id="KW-0326">Glycosidase</keyword>
<dbReference type="InterPro" id="IPR026891">
    <property type="entry name" value="Fn3-like"/>
</dbReference>
<evidence type="ECO:0000256" key="9">
    <source>
        <dbReference type="ARBA" id="ARBA00023326"/>
    </source>
</evidence>
<evidence type="ECO:0000256" key="4">
    <source>
        <dbReference type="ARBA" id="ARBA00022729"/>
    </source>
</evidence>
<dbReference type="Pfam" id="PF14310">
    <property type="entry name" value="Fn3-like"/>
    <property type="match status" value="1"/>
</dbReference>
<evidence type="ECO:0000256" key="2">
    <source>
        <dbReference type="ARBA" id="ARBA00004987"/>
    </source>
</evidence>
<dbReference type="SUPFAM" id="SSF52279">
    <property type="entry name" value="Beta-D-glucan exohydrolase, C-terminal domain"/>
    <property type="match status" value="1"/>
</dbReference>
<dbReference type="PRINTS" id="PR00133">
    <property type="entry name" value="GLHYDRLASE3"/>
</dbReference>
<dbReference type="InterPro" id="IPR013783">
    <property type="entry name" value="Ig-like_fold"/>
</dbReference>
<dbReference type="Gene3D" id="3.40.50.1700">
    <property type="entry name" value="Glycoside hydrolase family 3 C-terminal domain"/>
    <property type="match status" value="1"/>
</dbReference>
<keyword evidence="14" id="KW-1185">Reference proteome</keyword>
<gene>
    <name evidence="13" type="ORF">B0T15DRAFT_493924</name>
</gene>
<dbReference type="PANTHER" id="PTHR42715">
    <property type="entry name" value="BETA-GLUCOSIDASE"/>
    <property type="match status" value="1"/>
</dbReference>
<dbReference type="AlphaFoldDB" id="A0AAJ0GTC4"/>
<dbReference type="SUPFAM" id="SSF51445">
    <property type="entry name" value="(Trans)glycosidases"/>
    <property type="match status" value="1"/>
</dbReference>
<dbReference type="InterPro" id="IPR036962">
    <property type="entry name" value="Glyco_hydro_3_N_sf"/>
</dbReference>
<evidence type="ECO:0000313" key="14">
    <source>
        <dbReference type="Proteomes" id="UP001273166"/>
    </source>
</evidence>
<dbReference type="InterPro" id="IPR001764">
    <property type="entry name" value="Glyco_hydro_3_N"/>
</dbReference>
<keyword evidence="5 10" id="KW-0378">Hydrolase</keyword>
<evidence type="ECO:0000256" key="1">
    <source>
        <dbReference type="ARBA" id="ARBA00000448"/>
    </source>
</evidence>
<evidence type="ECO:0000256" key="5">
    <source>
        <dbReference type="ARBA" id="ARBA00022801"/>
    </source>
</evidence>
<keyword evidence="6" id="KW-0325">Glycoprotein</keyword>
<dbReference type="PANTHER" id="PTHR42715:SF29">
    <property type="entry name" value="BETA-GLUCOSIDASE A-RELATED"/>
    <property type="match status" value="1"/>
</dbReference>
<feature type="signal peptide" evidence="11">
    <location>
        <begin position="1"/>
        <end position="23"/>
    </location>
</feature>
<comment type="caution">
    <text evidence="13">The sequence shown here is derived from an EMBL/GenBank/DDBJ whole genome shotgun (WGS) entry which is preliminary data.</text>
</comment>
<dbReference type="PROSITE" id="PS00775">
    <property type="entry name" value="GLYCOSYL_HYDROL_F3"/>
    <property type="match status" value="1"/>
</dbReference>
<comment type="pathway">
    <text evidence="2 10">Glycan metabolism; cellulose degradation.</text>
</comment>
<evidence type="ECO:0000256" key="6">
    <source>
        <dbReference type="ARBA" id="ARBA00023180"/>
    </source>
</evidence>
<keyword evidence="7 10" id="KW-0119">Carbohydrate metabolism</keyword>
<reference evidence="13" key="2">
    <citation type="submission" date="2023-06" db="EMBL/GenBank/DDBJ databases">
        <authorList>
            <consortium name="Lawrence Berkeley National Laboratory"/>
            <person name="Mondo S.J."/>
            <person name="Hensen N."/>
            <person name="Bonometti L."/>
            <person name="Westerberg I."/>
            <person name="Brannstrom I.O."/>
            <person name="Guillou S."/>
            <person name="Cros-Aarteil S."/>
            <person name="Calhoun S."/>
            <person name="Haridas S."/>
            <person name="Kuo A."/>
            <person name="Pangilinan J."/>
            <person name="Riley R."/>
            <person name="Labutti K."/>
            <person name="Andreopoulos B."/>
            <person name="Lipzen A."/>
            <person name="Chen C."/>
            <person name="Yanf M."/>
            <person name="Daum C."/>
            <person name="Ng V."/>
            <person name="Clum A."/>
            <person name="Steindorff A."/>
            <person name="Ohm R."/>
            <person name="Martin F."/>
            <person name="Silar P."/>
            <person name="Natvig D."/>
            <person name="Lalanne C."/>
            <person name="Gautier V."/>
            <person name="Ament-Velasquez S.L."/>
            <person name="Kruys A."/>
            <person name="Hutchinson M.I."/>
            <person name="Powell A.J."/>
            <person name="Barry K."/>
            <person name="Miller A.N."/>
            <person name="Grigoriev I.V."/>
            <person name="Debuchy R."/>
            <person name="Gladieux P."/>
            <person name="Thoren M.H."/>
            <person name="Johannesson H."/>
        </authorList>
    </citation>
    <scope>NUCLEOTIDE SEQUENCE</scope>
    <source>
        <strain evidence="13">CBS 333.67</strain>
    </source>
</reference>
<dbReference type="GO" id="GO:0009251">
    <property type="term" value="P:glucan catabolic process"/>
    <property type="evidence" value="ECO:0007669"/>
    <property type="project" value="TreeGrafter"/>
</dbReference>
<reference evidence="13" key="1">
    <citation type="journal article" date="2023" name="Mol. Phylogenet. Evol.">
        <title>Genome-scale phylogeny and comparative genomics of the fungal order Sordariales.</title>
        <authorList>
            <person name="Hensen N."/>
            <person name="Bonometti L."/>
            <person name="Westerberg I."/>
            <person name="Brannstrom I.O."/>
            <person name="Guillou S."/>
            <person name="Cros-Aarteil S."/>
            <person name="Calhoun S."/>
            <person name="Haridas S."/>
            <person name="Kuo A."/>
            <person name="Mondo S."/>
            <person name="Pangilinan J."/>
            <person name="Riley R."/>
            <person name="LaButti K."/>
            <person name="Andreopoulos B."/>
            <person name="Lipzen A."/>
            <person name="Chen C."/>
            <person name="Yan M."/>
            <person name="Daum C."/>
            <person name="Ng V."/>
            <person name="Clum A."/>
            <person name="Steindorff A."/>
            <person name="Ohm R.A."/>
            <person name="Martin F."/>
            <person name="Silar P."/>
            <person name="Natvig D.O."/>
            <person name="Lalanne C."/>
            <person name="Gautier V."/>
            <person name="Ament-Velasquez S.L."/>
            <person name="Kruys A."/>
            <person name="Hutchinson M.I."/>
            <person name="Powell A.J."/>
            <person name="Barry K."/>
            <person name="Miller A.N."/>
            <person name="Grigoriev I.V."/>
            <person name="Debuchy R."/>
            <person name="Gladieux P."/>
            <person name="Hiltunen Thoren M."/>
            <person name="Johannesson H."/>
        </authorList>
    </citation>
    <scope>NUCLEOTIDE SEQUENCE</scope>
    <source>
        <strain evidence="13">CBS 333.67</strain>
    </source>
</reference>
<evidence type="ECO:0000259" key="12">
    <source>
        <dbReference type="SMART" id="SM01217"/>
    </source>
</evidence>
<dbReference type="Pfam" id="PF00933">
    <property type="entry name" value="Glyco_hydro_3"/>
    <property type="match status" value="1"/>
</dbReference>
<organism evidence="13 14">
    <name type="scientific">Chaetomium strumarium</name>
    <dbReference type="NCBI Taxonomy" id="1170767"/>
    <lineage>
        <taxon>Eukaryota</taxon>
        <taxon>Fungi</taxon>
        <taxon>Dikarya</taxon>
        <taxon>Ascomycota</taxon>
        <taxon>Pezizomycotina</taxon>
        <taxon>Sordariomycetes</taxon>
        <taxon>Sordariomycetidae</taxon>
        <taxon>Sordariales</taxon>
        <taxon>Chaetomiaceae</taxon>
        <taxon>Chaetomium</taxon>
    </lineage>
</organism>
<evidence type="ECO:0000256" key="7">
    <source>
        <dbReference type="ARBA" id="ARBA00023277"/>
    </source>
</evidence>
<evidence type="ECO:0000256" key="8">
    <source>
        <dbReference type="ARBA" id="ARBA00023295"/>
    </source>
</evidence>
<keyword evidence="9 10" id="KW-0624">Polysaccharide degradation</keyword>
<proteinExistence type="inferred from homology"/>
<dbReference type="InterPro" id="IPR036881">
    <property type="entry name" value="Glyco_hydro_3_C_sf"/>
</dbReference>
<dbReference type="Gene3D" id="2.60.40.10">
    <property type="entry name" value="Immunoglobulins"/>
    <property type="match status" value="1"/>
</dbReference>
<dbReference type="Proteomes" id="UP001273166">
    <property type="component" value="Unassembled WGS sequence"/>
</dbReference>
<evidence type="ECO:0000256" key="10">
    <source>
        <dbReference type="RuleBase" id="RU361161"/>
    </source>
</evidence>
<dbReference type="InterPro" id="IPR002772">
    <property type="entry name" value="Glyco_hydro_3_C"/>
</dbReference>
<evidence type="ECO:0000256" key="11">
    <source>
        <dbReference type="SAM" id="SignalP"/>
    </source>
</evidence>
<dbReference type="Pfam" id="PF01915">
    <property type="entry name" value="Glyco_hydro_3_C"/>
    <property type="match status" value="1"/>
</dbReference>
<dbReference type="InterPro" id="IPR017853">
    <property type="entry name" value="GH"/>
</dbReference>
<comment type="similarity">
    <text evidence="3 10">Belongs to the glycosyl hydrolase 3 family.</text>
</comment>
<keyword evidence="4 11" id="KW-0732">Signal</keyword>
<dbReference type="SMART" id="SM01217">
    <property type="entry name" value="Fn3_like"/>
    <property type="match status" value="1"/>
</dbReference>
<dbReference type="GeneID" id="87885811"/>
<dbReference type="GO" id="GO:0008422">
    <property type="term" value="F:beta-glucosidase activity"/>
    <property type="evidence" value="ECO:0007669"/>
    <property type="project" value="UniProtKB-EC"/>
</dbReference>
<dbReference type="FunFam" id="3.20.20.300:FF:000002">
    <property type="entry name" value="Probable beta-glucosidase"/>
    <property type="match status" value="1"/>
</dbReference>
<dbReference type="Gene3D" id="3.20.20.300">
    <property type="entry name" value="Glycoside hydrolase, family 3, N-terminal domain"/>
    <property type="match status" value="1"/>
</dbReference>
<name>A0AAJ0GTC4_9PEZI</name>
<evidence type="ECO:0000256" key="3">
    <source>
        <dbReference type="ARBA" id="ARBA00005336"/>
    </source>
</evidence>
<protein>
    <recommendedName>
        <fullName evidence="10">beta-glucosidase</fullName>
        <ecNumber evidence="10">3.2.1.21</ecNumber>
    </recommendedName>
</protein>
<dbReference type="FunFam" id="3.40.50.1700:FF:000003">
    <property type="entry name" value="Probable beta-glucosidase"/>
    <property type="match status" value="1"/>
</dbReference>
<accession>A0AAJ0GTC4</accession>
<dbReference type="RefSeq" id="XP_062721563.1">
    <property type="nucleotide sequence ID" value="XM_062866982.1"/>
</dbReference>
<evidence type="ECO:0000313" key="13">
    <source>
        <dbReference type="EMBL" id="KAK3305783.1"/>
    </source>
</evidence>
<feature type="domain" description="Fibronectin type III-like" evidence="12">
    <location>
        <begin position="796"/>
        <end position="876"/>
    </location>
</feature>
<dbReference type="InterPro" id="IPR050288">
    <property type="entry name" value="Cellulose_deg_GH3"/>
</dbReference>
<dbReference type="EC" id="3.2.1.21" evidence="10"/>
<dbReference type="InterPro" id="IPR019800">
    <property type="entry name" value="Glyco_hydro_3_AS"/>
</dbReference>
<dbReference type="EMBL" id="JAUDZG010000004">
    <property type="protein sequence ID" value="KAK3305783.1"/>
    <property type="molecule type" value="Genomic_DNA"/>
</dbReference>
<comment type="catalytic activity">
    <reaction evidence="1 10">
        <text>Hydrolysis of terminal, non-reducing beta-D-glucosyl residues with release of beta-D-glucose.</text>
        <dbReference type="EC" id="3.2.1.21"/>
    </reaction>
</comment>